<evidence type="ECO:0000313" key="2">
    <source>
        <dbReference type="Proteomes" id="UP000235672"/>
    </source>
</evidence>
<evidence type="ECO:0008006" key="3">
    <source>
        <dbReference type="Google" id="ProtNLM"/>
    </source>
</evidence>
<dbReference type="OrthoDB" id="10028886at2759"/>
<dbReference type="InterPro" id="IPR032675">
    <property type="entry name" value="LRR_dom_sf"/>
</dbReference>
<proteinExistence type="predicted"/>
<name>A0A2J6QPX9_9HELO</name>
<dbReference type="AlphaFoldDB" id="A0A2J6QPX9"/>
<reference evidence="1 2" key="1">
    <citation type="submission" date="2016-05" db="EMBL/GenBank/DDBJ databases">
        <title>A degradative enzymes factory behind the ericoid mycorrhizal symbiosis.</title>
        <authorList>
            <consortium name="DOE Joint Genome Institute"/>
            <person name="Martino E."/>
            <person name="Morin E."/>
            <person name="Grelet G."/>
            <person name="Kuo A."/>
            <person name="Kohler A."/>
            <person name="Daghino S."/>
            <person name="Barry K."/>
            <person name="Choi C."/>
            <person name="Cichocki N."/>
            <person name="Clum A."/>
            <person name="Copeland A."/>
            <person name="Hainaut M."/>
            <person name="Haridas S."/>
            <person name="Labutti K."/>
            <person name="Lindquist E."/>
            <person name="Lipzen A."/>
            <person name="Khouja H.-R."/>
            <person name="Murat C."/>
            <person name="Ohm R."/>
            <person name="Olson A."/>
            <person name="Spatafora J."/>
            <person name="Veneault-Fourrey C."/>
            <person name="Henrissat B."/>
            <person name="Grigoriev I."/>
            <person name="Martin F."/>
            <person name="Perotto S."/>
        </authorList>
    </citation>
    <scope>NUCLEOTIDE SEQUENCE [LARGE SCALE GENOMIC DNA]</scope>
    <source>
        <strain evidence="1 2">UAMH 7357</strain>
    </source>
</reference>
<organism evidence="1 2">
    <name type="scientific">Hyaloscypha hepaticicola</name>
    <dbReference type="NCBI Taxonomy" id="2082293"/>
    <lineage>
        <taxon>Eukaryota</taxon>
        <taxon>Fungi</taxon>
        <taxon>Dikarya</taxon>
        <taxon>Ascomycota</taxon>
        <taxon>Pezizomycotina</taxon>
        <taxon>Leotiomycetes</taxon>
        <taxon>Helotiales</taxon>
        <taxon>Hyaloscyphaceae</taxon>
        <taxon>Hyaloscypha</taxon>
    </lineage>
</organism>
<accession>A0A2J6QPX9</accession>
<dbReference type="SUPFAM" id="SSF52047">
    <property type="entry name" value="RNI-like"/>
    <property type="match status" value="1"/>
</dbReference>
<gene>
    <name evidence="1" type="ORF">NA56DRAFT_653065</name>
</gene>
<dbReference type="EMBL" id="KZ613464">
    <property type="protein sequence ID" value="PMD28326.1"/>
    <property type="molecule type" value="Genomic_DNA"/>
</dbReference>
<protein>
    <recommendedName>
        <fullName evidence="3">F-box domain-containing protein</fullName>
    </recommendedName>
</protein>
<keyword evidence="2" id="KW-1185">Reference proteome</keyword>
<evidence type="ECO:0000313" key="1">
    <source>
        <dbReference type="EMBL" id="PMD28326.1"/>
    </source>
</evidence>
<sequence>MLDLPADCLYLICEELALKKDFGTLFTCAVSSKSLVQPALLWMYRAHDECPIRSSEGNDELDKNGPSNDQSFEAKFAATKQTFSKWALQWKSIIRSSIGHTLYPYCLYIRSLDLRNLADLLQDPLFREISQSFFADDMVQFLGGPNTPIKQKMRSAKASNRMMDVPVTLDLVGESITNYVSTAANQNKATVALEDISGDINGLSLPRWVGRISRLKGMTLWDGAALSESVATSIVNNCPQFDELTFFSSFKPDIDQDLASFFSGLKKDSLRSFTALRADAIGPETLLSLNHHKSSLQKLELDGLRSTAIKTLSFLQECVALEYLEIQDSDGVINLEATENDVFLEVISWLGRCEKLRELLFRNLSSGPAILAQVCLRNNIHLRALLVDGYPLLGNQDFHKALSHQTSLESLCLKADPEGAFRDDIDVLISSISSLTKLRHLNLFSTSEYFRTSEILKLSAVLTNLEELWFGGYDVTDDLWRGMANLPQLRALTISAMTSFSFDGILAYISMLKDSNQGLNLSIMSQKPENPLTDYEESVIRQSIMDKVDGKFDFTLYREVDSESESFSA</sequence>
<dbReference type="Proteomes" id="UP000235672">
    <property type="component" value="Unassembled WGS sequence"/>
</dbReference>
<dbReference type="Gene3D" id="3.80.10.10">
    <property type="entry name" value="Ribonuclease Inhibitor"/>
    <property type="match status" value="1"/>
</dbReference>
<dbReference type="STRING" id="1745343.A0A2J6QPX9"/>